<dbReference type="AlphaFoldDB" id="A0A382SCL4"/>
<dbReference type="PANTHER" id="PTHR20275:SF0">
    <property type="entry name" value="NAD KINASE"/>
    <property type="match status" value="1"/>
</dbReference>
<feature type="non-terminal residue" evidence="1">
    <location>
        <position position="131"/>
    </location>
</feature>
<evidence type="ECO:0008006" key="2">
    <source>
        <dbReference type="Google" id="ProtNLM"/>
    </source>
</evidence>
<dbReference type="Pfam" id="PF01513">
    <property type="entry name" value="NAD_kinase"/>
    <property type="match status" value="1"/>
</dbReference>
<dbReference type="Gene3D" id="3.40.50.10330">
    <property type="entry name" value="Probable inorganic polyphosphate/atp-NAD kinase, domain 1"/>
    <property type="match status" value="1"/>
</dbReference>
<organism evidence="1">
    <name type="scientific">marine metagenome</name>
    <dbReference type="NCBI Taxonomy" id="408172"/>
    <lineage>
        <taxon>unclassified sequences</taxon>
        <taxon>metagenomes</taxon>
        <taxon>ecological metagenomes</taxon>
    </lineage>
</organism>
<dbReference type="GO" id="GO:0003951">
    <property type="term" value="F:NAD+ kinase activity"/>
    <property type="evidence" value="ECO:0007669"/>
    <property type="project" value="InterPro"/>
</dbReference>
<gene>
    <name evidence="1" type="ORF">METZ01_LOCUS360453</name>
</gene>
<dbReference type="InterPro" id="IPR017438">
    <property type="entry name" value="ATP-NAD_kinase_N"/>
</dbReference>
<accession>A0A382SCL4</accession>
<dbReference type="SUPFAM" id="SSF111331">
    <property type="entry name" value="NAD kinase/diacylglycerol kinase-like"/>
    <property type="match status" value="1"/>
</dbReference>
<proteinExistence type="predicted"/>
<name>A0A382SCL4_9ZZZZ</name>
<protein>
    <recommendedName>
        <fullName evidence="2">NAD(+) kinase</fullName>
    </recommendedName>
</protein>
<evidence type="ECO:0000313" key="1">
    <source>
        <dbReference type="EMBL" id="SVD07599.1"/>
    </source>
</evidence>
<dbReference type="InterPro" id="IPR016064">
    <property type="entry name" value="NAD/diacylglycerol_kinase_sf"/>
</dbReference>
<dbReference type="GO" id="GO:0006741">
    <property type="term" value="P:NADP+ biosynthetic process"/>
    <property type="evidence" value="ECO:0007669"/>
    <property type="project" value="InterPro"/>
</dbReference>
<sequence length="131" mass="14157">MKSEFKKIGLWGCLAETRVAKPVLTIASHLRDQGIEVACPSQDQIPKKLKDIPTYGEDDLPLKVDLIMAIGGDGTLLRAARSVAKQGVPLLGINLGRLGFLTDVSPEKMLDTIDAILSGNFVAEDRLMLEA</sequence>
<reference evidence="1" key="1">
    <citation type="submission" date="2018-05" db="EMBL/GenBank/DDBJ databases">
        <authorList>
            <person name="Lanie J.A."/>
            <person name="Ng W.-L."/>
            <person name="Kazmierczak K.M."/>
            <person name="Andrzejewski T.M."/>
            <person name="Davidsen T.M."/>
            <person name="Wayne K.J."/>
            <person name="Tettelin H."/>
            <person name="Glass J.I."/>
            <person name="Rusch D."/>
            <person name="Podicherti R."/>
            <person name="Tsui H.-C.T."/>
            <person name="Winkler M.E."/>
        </authorList>
    </citation>
    <scope>NUCLEOTIDE SEQUENCE</scope>
</reference>
<dbReference type="InterPro" id="IPR002504">
    <property type="entry name" value="NADK"/>
</dbReference>
<dbReference type="PANTHER" id="PTHR20275">
    <property type="entry name" value="NAD KINASE"/>
    <property type="match status" value="1"/>
</dbReference>
<dbReference type="EMBL" id="UINC01128072">
    <property type="protein sequence ID" value="SVD07599.1"/>
    <property type="molecule type" value="Genomic_DNA"/>
</dbReference>